<dbReference type="InterPro" id="IPR036097">
    <property type="entry name" value="HisK_dim/P_sf"/>
</dbReference>
<dbReference type="EMBL" id="CP059732">
    <property type="protein sequence ID" value="QMW06232.1"/>
    <property type="molecule type" value="Genomic_DNA"/>
</dbReference>
<dbReference type="Proteomes" id="UP000515369">
    <property type="component" value="Chromosome"/>
</dbReference>
<dbReference type="RefSeq" id="WP_182463603.1">
    <property type="nucleotide sequence ID" value="NZ_CP059732.1"/>
</dbReference>
<evidence type="ECO:0000313" key="2">
    <source>
        <dbReference type="Proteomes" id="UP000515369"/>
    </source>
</evidence>
<protein>
    <submittedName>
        <fullName evidence="1">Uncharacterized protein</fullName>
    </submittedName>
</protein>
<evidence type="ECO:0000313" key="1">
    <source>
        <dbReference type="EMBL" id="QMW06232.1"/>
    </source>
</evidence>
<dbReference type="SUPFAM" id="SSF47384">
    <property type="entry name" value="Homodimeric domain of signal transducing histidine kinase"/>
    <property type="match status" value="1"/>
</dbReference>
<dbReference type="AlphaFoldDB" id="A0A7G5H540"/>
<accession>A0A7G5H540</accession>
<dbReference type="KEGG" id="sfol:H3H32_15760"/>
<reference evidence="1 2" key="1">
    <citation type="submission" date="2020-07" db="EMBL/GenBank/DDBJ databases">
        <title>Spirosoma foliorum sp. nov., isolated from the leaves on the Nejang mountain Korea, Republic of.</title>
        <authorList>
            <person name="Ho H."/>
            <person name="Lee Y.-J."/>
            <person name="Nurcahyanto D.-A."/>
            <person name="Kim S.-G."/>
        </authorList>
    </citation>
    <scope>NUCLEOTIDE SEQUENCE [LARGE SCALE GENOMIC DNA]</scope>
    <source>
        <strain evidence="1 2">PL0136</strain>
    </source>
</reference>
<keyword evidence="2" id="KW-1185">Reference proteome</keyword>
<proteinExistence type="predicted"/>
<gene>
    <name evidence="1" type="ORF">H3H32_15760</name>
</gene>
<dbReference type="Gene3D" id="1.10.287.130">
    <property type="match status" value="1"/>
</dbReference>
<dbReference type="GO" id="GO:0000155">
    <property type="term" value="F:phosphorelay sensor kinase activity"/>
    <property type="evidence" value="ECO:0007669"/>
    <property type="project" value="InterPro"/>
</dbReference>
<organism evidence="1 2">
    <name type="scientific">Spirosoma foliorum</name>
    <dbReference type="NCBI Taxonomy" id="2710596"/>
    <lineage>
        <taxon>Bacteria</taxon>
        <taxon>Pseudomonadati</taxon>
        <taxon>Bacteroidota</taxon>
        <taxon>Cytophagia</taxon>
        <taxon>Cytophagales</taxon>
        <taxon>Cytophagaceae</taxon>
        <taxon>Spirosoma</taxon>
    </lineage>
</organism>
<sequence length="219" mass="25508">MDSLTDDDKTQRRSLASHLSTQQETIVERWMMKCLQTEARLPFACFSHQEFTEEIRALLSLFIQNVLNESQTRDLGERISQFHHLQGKHSLEEWAMALANFYDVLSEHILLFLEHHPQIQPRVITQVFSQLLQLLQQVNSDNYSRPESAIHRVKQLRQVEHDLRSTFGILSTVASLLQRPLKTDDRAKYLDMLHRNVNAASNLLNRLLAYSPFEEVGES</sequence>
<name>A0A7G5H540_9BACT</name>